<dbReference type="AlphaFoldDB" id="A0A1M6FI93"/>
<dbReference type="EMBL" id="FQXK01000051">
    <property type="protein sequence ID" value="SHI97349.1"/>
    <property type="molecule type" value="Genomic_DNA"/>
</dbReference>
<dbReference type="PROSITE" id="PS50005">
    <property type="entry name" value="TPR"/>
    <property type="match status" value="1"/>
</dbReference>
<gene>
    <name evidence="3" type="ORF">SAMN02745229_03920</name>
</gene>
<organism evidence="3 4">
    <name type="scientific">Butyrivibrio fibrisolvens DSM 3071</name>
    <dbReference type="NCBI Taxonomy" id="1121131"/>
    <lineage>
        <taxon>Bacteria</taxon>
        <taxon>Bacillati</taxon>
        <taxon>Bacillota</taxon>
        <taxon>Clostridia</taxon>
        <taxon>Lachnospirales</taxon>
        <taxon>Lachnospiraceae</taxon>
        <taxon>Butyrivibrio</taxon>
    </lineage>
</organism>
<evidence type="ECO:0000313" key="3">
    <source>
        <dbReference type="EMBL" id="SHI97349.1"/>
    </source>
</evidence>
<reference evidence="4" key="1">
    <citation type="submission" date="2016-11" db="EMBL/GenBank/DDBJ databases">
        <authorList>
            <person name="Varghese N."/>
            <person name="Submissions S."/>
        </authorList>
    </citation>
    <scope>NUCLEOTIDE SEQUENCE [LARGE SCALE GENOMIC DNA]</scope>
    <source>
        <strain evidence="4">DSM 3071</strain>
    </source>
</reference>
<accession>A0A1M6FI93</accession>
<feature type="coiled-coil region" evidence="2">
    <location>
        <begin position="396"/>
        <end position="458"/>
    </location>
</feature>
<sequence length="464" mass="53688">MGALVCDICGGKLVIGAGGIATCESCGTEYSPERVKEKAMEIRGTVSIDNSNMINNWIALADKAFESNNFQEAYDYYTKVLETDPQNWKATLSRMAVSFYKEDVPNPRYLDFYNTVKNTYDLIIQSDMNPDDKTSAIKYVVTNGCRIGERAAGYYLDTTGYTVDYFIDKWKEVHETTPKICIKTLEEILDLLDSLDNTEDFKDSIIDIKKTICALLRCMCQNCICYGINYKDHVVVGLLASEKKEYVSKYNFYLAEIRETDPEYARNKYSQIDAWDPPQEFDKNRYDKMLNYWQKHEEEVKQQRLAEIEKRKRDEYWGAHPEEKADYDEKLTTLQNEFDSQNIKLSEIVNQITELQSKSRENNLSAIQQQHQGVLEQLDSISAEISSLGIFRGKQKKALQEEYDVLIKSQAELHNQLVDAQGIEEDIQMKMTELQSQKNLYEDKITEINNKITQIQNAINNPDY</sequence>
<evidence type="ECO:0000256" key="1">
    <source>
        <dbReference type="PROSITE-ProRule" id="PRU00339"/>
    </source>
</evidence>
<feature type="repeat" description="TPR" evidence="1">
    <location>
        <begin position="54"/>
        <end position="87"/>
    </location>
</feature>
<keyword evidence="2" id="KW-0175">Coiled coil</keyword>
<keyword evidence="1" id="KW-0802">TPR repeat</keyword>
<protein>
    <submittedName>
        <fullName evidence="3">Uncharacterized protein</fullName>
    </submittedName>
</protein>
<dbReference type="InterPro" id="IPR019734">
    <property type="entry name" value="TPR_rpt"/>
</dbReference>
<name>A0A1M6FI93_BUTFI</name>
<keyword evidence="4" id="KW-1185">Reference proteome</keyword>
<dbReference type="GeneID" id="89512012"/>
<dbReference type="SUPFAM" id="SSF48452">
    <property type="entry name" value="TPR-like"/>
    <property type="match status" value="1"/>
</dbReference>
<proteinExistence type="predicted"/>
<dbReference type="InterPro" id="IPR011990">
    <property type="entry name" value="TPR-like_helical_dom_sf"/>
</dbReference>
<evidence type="ECO:0000256" key="2">
    <source>
        <dbReference type="SAM" id="Coils"/>
    </source>
</evidence>
<evidence type="ECO:0000313" key="4">
    <source>
        <dbReference type="Proteomes" id="UP000184278"/>
    </source>
</evidence>
<dbReference type="RefSeq" id="WP_073390272.1">
    <property type="nucleotide sequence ID" value="NZ_FQXK01000051.1"/>
</dbReference>
<dbReference type="Proteomes" id="UP000184278">
    <property type="component" value="Unassembled WGS sequence"/>
</dbReference>
<dbReference type="Gene3D" id="1.25.40.10">
    <property type="entry name" value="Tetratricopeptide repeat domain"/>
    <property type="match status" value="1"/>
</dbReference>
<dbReference type="OrthoDB" id="7056196at2"/>